<feature type="transmembrane region" description="Helical" evidence="2">
    <location>
        <begin position="118"/>
        <end position="140"/>
    </location>
</feature>
<dbReference type="Proteomes" id="UP000319746">
    <property type="component" value="Unassembled WGS sequence"/>
</dbReference>
<keyword evidence="2" id="KW-0812">Transmembrane</keyword>
<feature type="compositionally biased region" description="Basic and acidic residues" evidence="1">
    <location>
        <begin position="37"/>
        <end position="63"/>
    </location>
</feature>
<keyword evidence="2" id="KW-1133">Transmembrane helix</keyword>
<accession>A0A543AG41</accession>
<feature type="transmembrane region" description="Helical" evidence="2">
    <location>
        <begin position="147"/>
        <end position="166"/>
    </location>
</feature>
<dbReference type="OrthoDB" id="2154696at2"/>
<feature type="region of interest" description="Disordered" evidence="1">
    <location>
        <begin position="1"/>
        <end position="63"/>
    </location>
</feature>
<comment type="caution">
    <text evidence="3">The sequence shown here is derived from an EMBL/GenBank/DDBJ whole genome shotgun (WGS) entry which is preliminary data.</text>
</comment>
<evidence type="ECO:0000256" key="2">
    <source>
        <dbReference type="SAM" id="Phobius"/>
    </source>
</evidence>
<evidence type="ECO:0000313" key="3">
    <source>
        <dbReference type="EMBL" id="TQL71545.1"/>
    </source>
</evidence>
<organism evidence="3 4">
    <name type="scientific">Enteractinococcus coprophilus</name>
    <dbReference type="NCBI Taxonomy" id="1027633"/>
    <lineage>
        <taxon>Bacteria</taxon>
        <taxon>Bacillati</taxon>
        <taxon>Actinomycetota</taxon>
        <taxon>Actinomycetes</taxon>
        <taxon>Micrococcales</taxon>
        <taxon>Micrococcaceae</taxon>
    </lineage>
</organism>
<dbReference type="RefSeq" id="WP_141867217.1">
    <property type="nucleotide sequence ID" value="NZ_BAABAN010000001.1"/>
</dbReference>
<feature type="transmembrane region" description="Helical" evidence="2">
    <location>
        <begin position="82"/>
        <end position="106"/>
    </location>
</feature>
<protein>
    <submittedName>
        <fullName evidence="3">Uncharacterized protein</fullName>
    </submittedName>
</protein>
<sequence>MTQTNPPGSDEPRRRSEAERGEHAAQAAGASAVSHQPDQERSPREHTTREYTTAHDPVPDHTARDAFIGTDERVHGSANVSWGAIFAGVVTFIALMFVFGLVSIGLGFQGVGGMAVGIWSAVALLVALALAGFVAGTLAVRAGFLHGIGTWATSIVAILVLIGWLGTSVLGTLGGAVGNVVQGAVEGGAVTTEDLGAAAEDPPVDQQQLDQTQQQLEDTTQQAQDDVAASAWWAVGGLLVGAVVAGLTGAAGSRSVHTKHRDERDVVR</sequence>
<feature type="transmembrane region" description="Helical" evidence="2">
    <location>
        <begin position="231"/>
        <end position="251"/>
    </location>
</feature>
<feature type="compositionally biased region" description="Low complexity" evidence="1">
    <location>
        <begin position="24"/>
        <end position="36"/>
    </location>
</feature>
<name>A0A543AG41_9MICC</name>
<evidence type="ECO:0000313" key="4">
    <source>
        <dbReference type="Proteomes" id="UP000319746"/>
    </source>
</evidence>
<dbReference type="AlphaFoldDB" id="A0A543AG41"/>
<gene>
    <name evidence="3" type="ORF">FB556_2033</name>
</gene>
<reference evidence="3 4" key="1">
    <citation type="submission" date="2019-06" db="EMBL/GenBank/DDBJ databases">
        <title>Sequencing the genomes of 1000 actinobacteria strains.</title>
        <authorList>
            <person name="Klenk H.-P."/>
        </authorList>
    </citation>
    <scope>NUCLEOTIDE SEQUENCE [LARGE SCALE GENOMIC DNA]</scope>
    <source>
        <strain evidence="3 4">DSM 24083</strain>
    </source>
</reference>
<dbReference type="EMBL" id="VFOU01000003">
    <property type="protein sequence ID" value="TQL71545.1"/>
    <property type="molecule type" value="Genomic_DNA"/>
</dbReference>
<proteinExistence type="predicted"/>
<feature type="compositionally biased region" description="Basic and acidic residues" evidence="1">
    <location>
        <begin position="10"/>
        <end position="23"/>
    </location>
</feature>
<evidence type="ECO:0000256" key="1">
    <source>
        <dbReference type="SAM" id="MobiDB-lite"/>
    </source>
</evidence>
<keyword evidence="4" id="KW-1185">Reference proteome</keyword>
<keyword evidence="2" id="KW-0472">Membrane</keyword>